<evidence type="ECO:0000256" key="2">
    <source>
        <dbReference type="ARBA" id="ARBA00022679"/>
    </source>
</evidence>
<dbReference type="PROSITE" id="PS00108">
    <property type="entry name" value="PROTEIN_KINASE_ST"/>
    <property type="match status" value="1"/>
</dbReference>
<dbReference type="InterPro" id="IPR000719">
    <property type="entry name" value="Prot_kinase_dom"/>
</dbReference>
<dbReference type="PANTHER" id="PTHR24348">
    <property type="entry name" value="SERINE/THREONINE-PROTEIN KINASE UNC-51-RELATED"/>
    <property type="match status" value="1"/>
</dbReference>
<feature type="binding site" evidence="9">
    <location>
        <position position="38"/>
    </location>
    <ligand>
        <name>ATP</name>
        <dbReference type="ChEBI" id="CHEBI:30616"/>
    </ligand>
</feature>
<keyword evidence="5" id="KW-0418">Kinase</keyword>
<feature type="domain" description="TonB C-terminal" evidence="12">
    <location>
        <begin position="513"/>
        <end position="603"/>
    </location>
</feature>
<dbReference type="Pfam" id="PF00069">
    <property type="entry name" value="Pkinase"/>
    <property type="match status" value="1"/>
</dbReference>
<evidence type="ECO:0000256" key="10">
    <source>
        <dbReference type="SAM" id="Phobius"/>
    </source>
</evidence>
<dbReference type="InterPro" id="IPR006260">
    <property type="entry name" value="TonB/TolA_C"/>
</dbReference>
<evidence type="ECO:0000256" key="4">
    <source>
        <dbReference type="ARBA" id="ARBA00022741"/>
    </source>
</evidence>
<dbReference type="PRINTS" id="PR01374">
    <property type="entry name" value="TONBPROTEIN"/>
</dbReference>
<dbReference type="GO" id="GO:0004674">
    <property type="term" value="F:protein serine/threonine kinase activity"/>
    <property type="evidence" value="ECO:0007669"/>
    <property type="project" value="InterPro"/>
</dbReference>
<reference evidence="13 14" key="1">
    <citation type="submission" date="2020-04" db="EMBL/GenBank/DDBJ databases">
        <title>Flammeovirga sp. SR4, a novel species isolated from seawater.</title>
        <authorList>
            <person name="Wang X."/>
        </authorList>
    </citation>
    <scope>NUCLEOTIDE SEQUENCE [LARGE SCALE GENOMIC DNA]</scope>
    <source>
        <strain evidence="13 14">SR4</strain>
    </source>
</reference>
<dbReference type="PROSITE" id="PS00107">
    <property type="entry name" value="PROTEIN_KINASE_ATP"/>
    <property type="match status" value="1"/>
</dbReference>
<name>A0A7X8SQE6_9BACT</name>
<protein>
    <submittedName>
        <fullName evidence="13">TonB family protein</fullName>
    </submittedName>
</protein>
<evidence type="ECO:0000313" key="13">
    <source>
        <dbReference type="EMBL" id="NLR94435.1"/>
    </source>
</evidence>
<evidence type="ECO:0000313" key="14">
    <source>
        <dbReference type="Proteomes" id="UP000585050"/>
    </source>
</evidence>
<dbReference type="Proteomes" id="UP000585050">
    <property type="component" value="Unassembled WGS sequence"/>
</dbReference>
<dbReference type="GO" id="GO:0015891">
    <property type="term" value="P:siderophore transport"/>
    <property type="evidence" value="ECO:0007669"/>
    <property type="project" value="InterPro"/>
</dbReference>
<dbReference type="InterPro" id="IPR037682">
    <property type="entry name" value="TonB_C"/>
</dbReference>
<feature type="transmembrane region" description="Helical" evidence="10">
    <location>
        <begin position="332"/>
        <end position="354"/>
    </location>
</feature>
<keyword evidence="8 10" id="KW-0472">Membrane</keyword>
<evidence type="ECO:0000259" key="11">
    <source>
        <dbReference type="PROSITE" id="PS50011"/>
    </source>
</evidence>
<dbReference type="PROSITE" id="PS50011">
    <property type="entry name" value="PROTEIN_KINASE_DOM"/>
    <property type="match status" value="1"/>
</dbReference>
<evidence type="ECO:0000256" key="6">
    <source>
        <dbReference type="ARBA" id="ARBA00022840"/>
    </source>
</evidence>
<evidence type="ECO:0000256" key="1">
    <source>
        <dbReference type="ARBA" id="ARBA00004167"/>
    </source>
</evidence>
<dbReference type="Gene3D" id="1.25.40.10">
    <property type="entry name" value="Tetratricopeptide repeat domain"/>
    <property type="match status" value="1"/>
</dbReference>
<evidence type="ECO:0000256" key="9">
    <source>
        <dbReference type="PROSITE-ProRule" id="PRU10141"/>
    </source>
</evidence>
<evidence type="ECO:0000256" key="7">
    <source>
        <dbReference type="ARBA" id="ARBA00022989"/>
    </source>
</evidence>
<dbReference type="GO" id="GO:0034045">
    <property type="term" value="C:phagophore assembly site membrane"/>
    <property type="evidence" value="ECO:0007669"/>
    <property type="project" value="TreeGrafter"/>
</dbReference>
<dbReference type="Gene3D" id="3.30.1150.10">
    <property type="match status" value="1"/>
</dbReference>
<dbReference type="Pfam" id="PF03544">
    <property type="entry name" value="TonB_C"/>
    <property type="match status" value="1"/>
</dbReference>
<evidence type="ECO:0000259" key="12">
    <source>
        <dbReference type="PROSITE" id="PS52015"/>
    </source>
</evidence>
<dbReference type="Gene3D" id="1.10.510.10">
    <property type="entry name" value="Transferase(Phosphotransferase) domain 1"/>
    <property type="match status" value="1"/>
</dbReference>
<dbReference type="InterPro" id="IPR003538">
    <property type="entry name" value="TonB"/>
</dbReference>
<dbReference type="GO" id="GO:0055085">
    <property type="term" value="P:transmembrane transport"/>
    <property type="evidence" value="ECO:0007669"/>
    <property type="project" value="InterPro"/>
</dbReference>
<dbReference type="GO" id="GO:0031992">
    <property type="term" value="F:energy transducer activity"/>
    <property type="evidence" value="ECO:0007669"/>
    <property type="project" value="InterPro"/>
</dbReference>
<keyword evidence="14" id="KW-1185">Reference proteome</keyword>
<dbReference type="GO" id="GO:0030288">
    <property type="term" value="C:outer membrane-bounded periplasmic space"/>
    <property type="evidence" value="ECO:0007669"/>
    <property type="project" value="InterPro"/>
</dbReference>
<accession>A0A7X8SQE6</accession>
<dbReference type="GO" id="GO:0005524">
    <property type="term" value="F:ATP binding"/>
    <property type="evidence" value="ECO:0007669"/>
    <property type="project" value="UniProtKB-UniRule"/>
</dbReference>
<sequence>MLDSVIFNYRLTKKIGEGGMAKVYLGIHEQLETPAAIKVLDSAFVSNETVRQRFINEAKALYKLSHPYIVRLLNYEDNGKQLIMILDFIDGVDLKEHIQLHPEIKSPDVAITFFQKVLEAFSFAHGQGVVHRDIKPSNIMVKKDETPIILDFGIAKLQDNLELSLTGTNALMGSRLYMSPEQVKSAKHLDHRSDIYSLGVTLYQLLTGQRVYDTTTLSEWDVMNKIVSEPLPRASQFNSEVTPRLEAIIDKATAKDLEQRFQSCEEFSSALSDVDNFPLPILGDDTVIETNPKNSEATVIEERPSLQKSVEVKEEKKAIPVTKGDGDNNKKIIIGVAVGIIVLLSTVFVVFYGGDETTPSSETISEAVPAKTEEAKVETTKPQLSKEELLKQQDKEAYDAARKKNTVSAYQAYLKEYPQGNYVKDAKGRISALRAAYAKAKDKKAWDKARKTNTISAYKSYLANYKKGKYRTNAEQAIIDLEMAIGEAEIDNEPEEVVEEIFEIVEDPAAYPGGMGQFYKWVGQNMKYPSQAKRMGVEGKVYVQFVVDKDGSLTDVRVVRGIGAGCDEEAVRVIRKAPKWKPGTQRGRKVKQRMVLPISFKLG</sequence>
<dbReference type="GO" id="GO:0042594">
    <property type="term" value="P:response to starvation"/>
    <property type="evidence" value="ECO:0007669"/>
    <property type="project" value="TreeGrafter"/>
</dbReference>
<dbReference type="AlphaFoldDB" id="A0A7X8SQE6"/>
<gene>
    <name evidence="13" type="ORF">HGP29_24740</name>
</gene>
<dbReference type="GO" id="GO:0005776">
    <property type="term" value="C:autophagosome"/>
    <property type="evidence" value="ECO:0007669"/>
    <property type="project" value="TreeGrafter"/>
</dbReference>
<keyword evidence="3 10" id="KW-0812">Transmembrane</keyword>
<dbReference type="SUPFAM" id="SSF74653">
    <property type="entry name" value="TolA/TonB C-terminal domain"/>
    <property type="match status" value="1"/>
</dbReference>
<keyword evidence="7 10" id="KW-1133">Transmembrane helix</keyword>
<dbReference type="InterPro" id="IPR011990">
    <property type="entry name" value="TPR-like_helical_dom_sf"/>
</dbReference>
<dbReference type="CDD" id="cd14014">
    <property type="entry name" value="STKc_PknB_like"/>
    <property type="match status" value="1"/>
</dbReference>
<dbReference type="PROSITE" id="PS52015">
    <property type="entry name" value="TONB_CTD"/>
    <property type="match status" value="1"/>
</dbReference>
<dbReference type="RefSeq" id="WP_168885146.1">
    <property type="nucleotide sequence ID" value="NZ_JABAIL010000012.1"/>
</dbReference>
<evidence type="ECO:0000256" key="8">
    <source>
        <dbReference type="ARBA" id="ARBA00023136"/>
    </source>
</evidence>
<dbReference type="SMART" id="SM00220">
    <property type="entry name" value="S_TKc"/>
    <property type="match status" value="1"/>
</dbReference>
<dbReference type="InterPro" id="IPR008271">
    <property type="entry name" value="Ser/Thr_kinase_AS"/>
</dbReference>
<dbReference type="InterPro" id="IPR017441">
    <property type="entry name" value="Protein_kinase_ATP_BS"/>
</dbReference>
<dbReference type="EMBL" id="JABAIL010000012">
    <property type="protein sequence ID" value="NLR94435.1"/>
    <property type="molecule type" value="Genomic_DNA"/>
</dbReference>
<dbReference type="PANTHER" id="PTHR24348:SF22">
    <property type="entry name" value="NON-SPECIFIC SERINE_THREONINE PROTEIN KINASE"/>
    <property type="match status" value="1"/>
</dbReference>
<proteinExistence type="predicted"/>
<keyword evidence="6 9" id="KW-0067">ATP-binding</keyword>
<dbReference type="NCBIfam" id="TIGR01352">
    <property type="entry name" value="tonB_Cterm"/>
    <property type="match status" value="1"/>
</dbReference>
<evidence type="ECO:0000256" key="5">
    <source>
        <dbReference type="ARBA" id="ARBA00022777"/>
    </source>
</evidence>
<evidence type="ECO:0000256" key="3">
    <source>
        <dbReference type="ARBA" id="ARBA00022692"/>
    </source>
</evidence>
<dbReference type="GO" id="GO:0005829">
    <property type="term" value="C:cytosol"/>
    <property type="evidence" value="ECO:0007669"/>
    <property type="project" value="TreeGrafter"/>
</dbReference>
<feature type="domain" description="Protein kinase" evidence="11">
    <location>
        <begin position="9"/>
        <end position="282"/>
    </location>
</feature>
<dbReference type="SUPFAM" id="SSF56112">
    <property type="entry name" value="Protein kinase-like (PK-like)"/>
    <property type="match status" value="1"/>
</dbReference>
<comment type="caution">
    <text evidence="13">The sequence shown here is derived from an EMBL/GenBank/DDBJ whole genome shotgun (WGS) entry which is preliminary data.</text>
</comment>
<organism evidence="13 14">
    <name type="scientific">Flammeovirga agarivorans</name>
    <dbReference type="NCBI Taxonomy" id="2726742"/>
    <lineage>
        <taxon>Bacteria</taxon>
        <taxon>Pseudomonadati</taxon>
        <taxon>Bacteroidota</taxon>
        <taxon>Cytophagia</taxon>
        <taxon>Cytophagales</taxon>
        <taxon>Flammeovirgaceae</taxon>
        <taxon>Flammeovirga</taxon>
    </lineage>
</organism>
<comment type="subcellular location">
    <subcellularLocation>
        <location evidence="1">Membrane</location>
        <topology evidence="1">Single-pass membrane protein</topology>
    </subcellularLocation>
</comment>
<dbReference type="InterPro" id="IPR045269">
    <property type="entry name" value="Atg1-like"/>
</dbReference>
<dbReference type="InterPro" id="IPR011009">
    <property type="entry name" value="Kinase-like_dom_sf"/>
</dbReference>
<keyword evidence="4 9" id="KW-0547">Nucleotide-binding</keyword>
<keyword evidence="2" id="KW-0808">Transferase</keyword>